<proteinExistence type="predicted"/>
<gene>
    <name evidence="2" type="ORF">AK812_SmicGene35084</name>
</gene>
<dbReference type="EMBL" id="LSRX01001070">
    <property type="protein sequence ID" value="OLP84063.1"/>
    <property type="molecule type" value="Genomic_DNA"/>
</dbReference>
<evidence type="ECO:0000313" key="2">
    <source>
        <dbReference type="EMBL" id="OLP84063.1"/>
    </source>
</evidence>
<protein>
    <submittedName>
        <fullName evidence="2">Uncharacterized protein</fullName>
    </submittedName>
</protein>
<dbReference type="Proteomes" id="UP000186817">
    <property type="component" value="Unassembled WGS sequence"/>
</dbReference>
<comment type="caution">
    <text evidence="2">The sequence shown here is derived from an EMBL/GenBank/DDBJ whole genome shotgun (WGS) entry which is preliminary data.</text>
</comment>
<evidence type="ECO:0000313" key="3">
    <source>
        <dbReference type="Proteomes" id="UP000186817"/>
    </source>
</evidence>
<accession>A0A1Q9CMA5</accession>
<dbReference type="OrthoDB" id="406959at2759"/>
<reference evidence="2 3" key="1">
    <citation type="submission" date="2016-02" db="EMBL/GenBank/DDBJ databases">
        <title>Genome analysis of coral dinoflagellate symbionts highlights evolutionary adaptations to a symbiotic lifestyle.</title>
        <authorList>
            <person name="Aranda M."/>
            <person name="Li Y."/>
            <person name="Liew Y.J."/>
            <person name="Baumgarten S."/>
            <person name="Simakov O."/>
            <person name="Wilson M."/>
            <person name="Piel J."/>
            <person name="Ashoor H."/>
            <person name="Bougouffa S."/>
            <person name="Bajic V.B."/>
            <person name="Ryu T."/>
            <person name="Ravasi T."/>
            <person name="Bayer T."/>
            <person name="Micklem G."/>
            <person name="Kim H."/>
            <person name="Bhak J."/>
            <person name="Lajeunesse T.C."/>
            <person name="Voolstra C.R."/>
        </authorList>
    </citation>
    <scope>NUCLEOTIDE SEQUENCE [LARGE SCALE GENOMIC DNA]</scope>
    <source>
        <strain evidence="2 3">CCMP2467</strain>
    </source>
</reference>
<evidence type="ECO:0000256" key="1">
    <source>
        <dbReference type="SAM" id="Coils"/>
    </source>
</evidence>
<organism evidence="2 3">
    <name type="scientific">Symbiodinium microadriaticum</name>
    <name type="common">Dinoflagellate</name>
    <name type="synonym">Zooxanthella microadriatica</name>
    <dbReference type="NCBI Taxonomy" id="2951"/>
    <lineage>
        <taxon>Eukaryota</taxon>
        <taxon>Sar</taxon>
        <taxon>Alveolata</taxon>
        <taxon>Dinophyceae</taxon>
        <taxon>Suessiales</taxon>
        <taxon>Symbiodiniaceae</taxon>
        <taxon>Symbiodinium</taxon>
    </lineage>
</organism>
<keyword evidence="1" id="KW-0175">Coiled coil</keyword>
<sequence length="507" mass="56089">MADEDLIKMSINPGAWAAAQLDPSEICMDNFDEKTRKALEGFEKAVRPAGLAVSGASGETIRSRAEKLLKVECRVLVNAGEALLSAVGRELNSPVMVLLLQKLPKLLARQAPVSRYPSSLHHCITGTMMVSEEELSKMSKMSVAETALEPKGRYSVDHRALLFGSRFGRGDVVNTKGKAAAIAYAAAEQEELQLQNEELAERLSSKVDQLREISLSIAEETKESTKQTDDMNRPWQQIQSIRDVPMCDVEGETSSNADEPAYRKAHARCGQFVWPCPRQYLADAASRKSRNCLIPADLSNEEAGKMLLQAFAKCSQLSNISQLHVFDEPHKKYDKETGQRARHKHFIFKFVRPFAHVRVGHLLAQGGVHGHFSFDSVGYQAYLKYCLVASAHNLAADLDKDPWHWPSHVTTPQLMQVCQQYSAVRTADGDETLWNTLGAQANVAGLVHKVLSAWNAGNMDSGSFVAVPDFVLSSFVPLPQIHERLPWWLQGGFKEVTLILEGRGGLV</sequence>
<feature type="coiled-coil region" evidence="1">
    <location>
        <begin position="182"/>
        <end position="209"/>
    </location>
</feature>
<keyword evidence="3" id="KW-1185">Reference proteome</keyword>
<dbReference type="AlphaFoldDB" id="A0A1Q9CMA5"/>
<name>A0A1Q9CMA5_SYMMI</name>